<protein>
    <recommendedName>
        <fullName evidence="3">Secreted protein</fullName>
    </recommendedName>
</protein>
<keyword evidence="2" id="KW-1185">Reference proteome</keyword>
<evidence type="ECO:0008006" key="3">
    <source>
        <dbReference type="Google" id="ProtNLM"/>
    </source>
</evidence>
<evidence type="ECO:0000313" key="2">
    <source>
        <dbReference type="Proteomes" id="UP001307760"/>
    </source>
</evidence>
<comment type="caution">
    <text evidence="1">The sequence shown here is derived from an EMBL/GenBank/DDBJ whole genome shotgun (WGS) entry which is preliminary data.</text>
</comment>
<sequence length="204" mass="22422">MDAGLAGLLGGVIGAAVGALGTTAGAWITGRKAETQARIQAQALREQTHQQVEAQLEQVRLQVKSSHYLDRRESRAQSYAAFVNILTDLEKALRNASSYVREDHDDASENLEEATRRHLELASLKPRVQIEGPWPVGIAARRAVAASSQVVEYLQYSLYDSPEWDDSHLSGLMHDLYEARDEFIAQASQALGYDGTQDEADANQ</sequence>
<gene>
    <name evidence="1" type="ORF">V2J85_09415</name>
</gene>
<accession>A0ABU7NL17</accession>
<dbReference type="RefSeq" id="WP_330821244.1">
    <property type="nucleotide sequence ID" value="NZ_JAZBJP010000002.1"/>
</dbReference>
<evidence type="ECO:0000313" key="1">
    <source>
        <dbReference type="EMBL" id="MEE4419570.1"/>
    </source>
</evidence>
<organism evidence="1 2">
    <name type="scientific">Streptomyces bugieae</name>
    <dbReference type="NCBI Taxonomy" id="3098223"/>
    <lineage>
        <taxon>Bacteria</taxon>
        <taxon>Bacillati</taxon>
        <taxon>Actinomycetota</taxon>
        <taxon>Actinomycetes</taxon>
        <taxon>Kitasatosporales</taxon>
        <taxon>Streptomycetaceae</taxon>
        <taxon>Streptomyces</taxon>
    </lineage>
</organism>
<proteinExistence type="predicted"/>
<name>A0ABU7NL17_9ACTN</name>
<reference evidence="1 2" key="1">
    <citation type="submission" date="2023-12" db="EMBL/GenBank/DDBJ databases">
        <title>30 novel species of actinomycetes from the DSMZ collection.</title>
        <authorList>
            <person name="Nouioui I."/>
        </authorList>
    </citation>
    <scope>NUCLEOTIDE SEQUENCE [LARGE SCALE GENOMIC DNA]</scope>
    <source>
        <strain evidence="1 2">DSM 41528</strain>
    </source>
</reference>
<dbReference type="Proteomes" id="UP001307760">
    <property type="component" value="Unassembled WGS sequence"/>
</dbReference>
<dbReference type="EMBL" id="JAZBJP010000002">
    <property type="protein sequence ID" value="MEE4419570.1"/>
    <property type="molecule type" value="Genomic_DNA"/>
</dbReference>